<dbReference type="OrthoDB" id="10382670at2759"/>
<accession>A0A3N4LSG4</accession>
<organism evidence="2 3">
    <name type="scientific">Terfezia boudieri ATCC MYA-4762</name>
    <dbReference type="NCBI Taxonomy" id="1051890"/>
    <lineage>
        <taxon>Eukaryota</taxon>
        <taxon>Fungi</taxon>
        <taxon>Dikarya</taxon>
        <taxon>Ascomycota</taxon>
        <taxon>Pezizomycotina</taxon>
        <taxon>Pezizomycetes</taxon>
        <taxon>Pezizales</taxon>
        <taxon>Pezizaceae</taxon>
        <taxon>Terfezia</taxon>
    </lineage>
</organism>
<proteinExistence type="predicted"/>
<feature type="region of interest" description="Disordered" evidence="1">
    <location>
        <begin position="657"/>
        <end position="678"/>
    </location>
</feature>
<dbReference type="InParanoid" id="A0A3N4LSG4"/>
<dbReference type="AlphaFoldDB" id="A0A3N4LSG4"/>
<feature type="region of interest" description="Disordered" evidence="1">
    <location>
        <begin position="378"/>
        <end position="409"/>
    </location>
</feature>
<dbReference type="EMBL" id="ML121536">
    <property type="protein sequence ID" value="RPB25854.1"/>
    <property type="molecule type" value="Genomic_DNA"/>
</dbReference>
<feature type="compositionally biased region" description="Low complexity" evidence="1">
    <location>
        <begin position="730"/>
        <end position="739"/>
    </location>
</feature>
<dbReference type="Proteomes" id="UP000267821">
    <property type="component" value="Unassembled WGS sequence"/>
</dbReference>
<feature type="compositionally biased region" description="Polar residues" evidence="1">
    <location>
        <begin position="387"/>
        <end position="401"/>
    </location>
</feature>
<reference evidence="2 3" key="1">
    <citation type="journal article" date="2018" name="Nat. Ecol. Evol.">
        <title>Pezizomycetes genomes reveal the molecular basis of ectomycorrhizal truffle lifestyle.</title>
        <authorList>
            <person name="Murat C."/>
            <person name="Payen T."/>
            <person name="Noel B."/>
            <person name="Kuo A."/>
            <person name="Morin E."/>
            <person name="Chen J."/>
            <person name="Kohler A."/>
            <person name="Krizsan K."/>
            <person name="Balestrini R."/>
            <person name="Da Silva C."/>
            <person name="Montanini B."/>
            <person name="Hainaut M."/>
            <person name="Levati E."/>
            <person name="Barry K.W."/>
            <person name="Belfiori B."/>
            <person name="Cichocki N."/>
            <person name="Clum A."/>
            <person name="Dockter R.B."/>
            <person name="Fauchery L."/>
            <person name="Guy J."/>
            <person name="Iotti M."/>
            <person name="Le Tacon F."/>
            <person name="Lindquist E.A."/>
            <person name="Lipzen A."/>
            <person name="Malagnac F."/>
            <person name="Mello A."/>
            <person name="Molinier V."/>
            <person name="Miyauchi S."/>
            <person name="Poulain J."/>
            <person name="Riccioni C."/>
            <person name="Rubini A."/>
            <person name="Sitrit Y."/>
            <person name="Splivallo R."/>
            <person name="Traeger S."/>
            <person name="Wang M."/>
            <person name="Zifcakova L."/>
            <person name="Wipf D."/>
            <person name="Zambonelli A."/>
            <person name="Paolocci F."/>
            <person name="Nowrousian M."/>
            <person name="Ottonello S."/>
            <person name="Baldrian P."/>
            <person name="Spatafora J.W."/>
            <person name="Henrissat B."/>
            <person name="Nagy L.G."/>
            <person name="Aury J.M."/>
            <person name="Wincker P."/>
            <person name="Grigoriev I.V."/>
            <person name="Bonfante P."/>
            <person name="Martin F.M."/>
        </authorList>
    </citation>
    <scope>NUCLEOTIDE SEQUENCE [LARGE SCALE GENOMIC DNA]</scope>
    <source>
        <strain evidence="2 3">ATCC MYA-4762</strain>
    </source>
</reference>
<evidence type="ECO:0000256" key="1">
    <source>
        <dbReference type="SAM" id="MobiDB-lite"/>
    </source>
</evidence>
<feature type="region of interest" description="Disordered" evidence="1">
    <location>
        <begin position="1"/>
        <end position="21"/>
    </location>
</feature>
<keyword evidence="3" id="KW-1185">Reference proteome</keyword>
<feature type="compositionally biased region" description="Basic and acidic residues" evidence="1">
    <location>
        <begin position="106"/>
        <end position="116"/>
    </location>
</feature>
<evidence type="ECO:0000313" key="3">
    <source>
        <dbReference type="Proteomes" id="UP000267821"/>
    </source>
</evidence>
<feature type="compositionally biased region" description="Polar residues" evidence="1">
    <location>
        <begin position="12"/>
        <end position="21"/>
    </location>
</feature>
<feature type="compositionally biased region" description="Basic and acidic residues" evidence="1">
    <location>
        <begin position="64"/>
        <end position="77"/>
    </location>
</feature>
<protein>
    <submittedName>
        <fullName evidence="2">Uncharacterized protein</fullName>
    </submittedName>
</protein>
<feature type="region of interest" description="Disordered" evidence="1">
    <location>
        <begin position="59"/>
        <end position="119"/>
    </location>
</feature>
<name>A0A3N4LSG4_9PEZI</name>
<feature type="region of interest" description="Disordered" evidence="1">
    <location>
        <begin position="719"/>
        <end position="743"/>
    </location>
</feature>
<gene>
    <name evidence="2" type="ORF">L211DRAFT_847630</name>
</gene>
<feature type="compositionally biased region" description="Low complexity" evidence="1">
    <location>
        <begin position="666"/>
        <end position="676"/>
    </location>
</feature>
<evidence type="ECO:0000313" key="2">
    <source>
        <dbReference type="EMBL" id="RPB25854.1"/>
    </source>
</evidence>
<sequence>MNWTGGRRARHNSNSALNTSARLQKQYFARVRMARESRQSVGNLVRSSSPIGLAEVIRPLKSTGKRDQSASKQDDKTGPGLESGFGQDDSRSLWGPQESRLQQGAEGRKQAKDIRAMGRKKTSLKSRILALDLGEESVEVPKKPEVLKQKKSLLLREGDWLGTKKRRNDDENSIDYDTEIRRGCSQIQVEEFNSEGENEDSDAILLEDEEVDELPPLAGKTVWQNAPFQDQHGRNYASETLDGNDSIFLEVGNVWFSTCPKRRQNQPLVREKSTLLEEGDSENEILTSDSMLLNFEDGVIPFTLGSVQREPELEDSVSLVHGAQAEDSSNSESFFTWSSSNYAGKNGRSSTPALSAIRDFVNVDDTYVPQRLLVFPPESPDFEQASGAKNTTSRARSSSVLPNRKPVNTAEGRSDQMAMQHLHEPAHFEDEIRNSSLDAFASSVAASEDHLDDGQWIDMILNEYPWGGTEDDSYTGPNAEYGVVGEGSVTMPFGDMETPVKGITASEREENSWRDIGLQSYAMGEFPEGDIREHDLIEGSSIPQAESTMANEITIPEGKPQQTEHKIDVDLDDDKAWRDFVYQPSVKEDWGEQNEESSSKDGNCKRRKRSKFLYLGESEDDYILPLRKKRRAVVKIPSNSELGNGRGSHLAVDARSNTATAGTQLSSSISSSAPASENDREVDLDCSILGNISSSSNGNIDGCNGCSSVVVNVSSSPLATVPDSVETESTESTKSSSPSRAPFVSALKGRNKSMRCDSKKVMWGEDVKEKESPGIAVSKRCQTEPASTTKAITGLQKVFEGTRRKGAREAVDEIEDW</sequence>